<keyword evidence="1" id="KW-0732">Signal</keyword>
<dbReference type="OrthoDB" id="6643335at2759"/>
<keyword evidence="3" id="KW-1185">Reference proteome</keyword>
<evidence type="ECO:0000313" key="2">
    <source>
        <dbReference type="EMBL" id="VVC44401.1"/>
    </source>
</evidence>
<reference evidence="2 3" key="1">
    <citation type="submission" date="2019-08" db="EMBL/GenBank/DDBJ databases">
        <authorList>
            <person name="Alioto T."/>
            <person name="Alioto T."/>
            <person name="Gomez Garrido J."/>
        </authorList>
    </citation>
    <scope>NUCLEOTIDE SEQUENCE [LARGE SCALE GENOMIC DNA]</scope>
</reference>
<protein>
    <submittedName>
        <fullName evidence="2">Uncharacterized protein</fullName>
    </submittedName>
</protein>
<dbReference type="AlphaFoldDB" id="A0A5E4NP98"/>
<dbReference type="EMBL" id="CABPRJ010002379">
    <property type="protein sequence ID" value="VVC44401.1"/>
    <property type="molecule type" value="Genomic_DNA"/>
</dbReference>
<evidence type="ECO:0000313" key="3">
    <source>
        <dbReference type="Proteomes" id="UP000325440"/>
    </source>
</evidence>
<dbReference type="Proteomes" id="UP000325440">
    <property type="component" value="Unassembled WGS sequence"/>
</dbReference>
<proteinExistence type="predicted"/>
<sequence length="926" mass="109598">MKCLINVYIFLVLCYNHVLCFETANQAANDIREFIRIIKREKEQILSKRINFVDDEVMSIDDYLSTISKTNSRKNKGSKGAEYMDNTELITEQNVFEVSSLLNSIISCEYCDFLFNIIDIVNLSLNNYKQIKNDVLSKNNANKKKNIANLMRNENKTALAQYVNYRTPILTSVIKMLEKIAFVLVKLLKYTKNFVSKKHGILKILLSLYLYLNRDINLPLYLSDIDARIDTSKKIIFQVYQQLIEYKIKNCILHLNYITGKTLTIQRVPTIDLIQLNNEVNKISNFQTSDDPKFFILSNNKPEDKTSSINKIIQMINCTNHDKKAEIKWEGRLKDIKTIYTVDIKTSFDIKTVLRFEKLILKKIIDIIYSFIFDILNSIFKYSNGELSLIYKLIYKIENYITKFKNEGQSFYLVDSIIFIKHKLWILSLHRAIISNSGYDYLQDFSQPIQQYFKNDKFKLKDELGDYSSLDRCFEHIKDTVIYTELHPVISNVYWEKPFFSLLEISNLVMDYKTLYFPQTFRKFNDEDDVCLVLEKTLVEISDDTIFDCYNHSINPKTPKELMEHCFKRFHEMLESVILDLSDLIDDYSDYIKPTQTDANRLLLFLIYNKYNVELFNLKVMISMNTKRIEHLIIFKSIVYNLLVSFSHKSNCSIIDIEPKYTLSFYQNNWSETDVWFDTKENWQAYSERINLKNIYKYQDYLKGIMNIFTNAITQVSKKTLFVRYKLYWDGIPKTFEEIQTNYTNYIFDLEDIEDYQLFLIKWLITPVYIILFHIVIEIMNSKKGLDKDCVETFFVLTVKLSDFTELSIIDLFPTIHFVDLIALFIRTVDVFRGNEYTRISNLKIFLLDEICRLGVLFNLDANSDAYDEFDSNRINEFCLNLSISESILQLTTYIEYLLINLQYDRKFVNLIYSINKKKKNADILS</sequence>
<evidence type="ECO:0000256" key="1">
    <source>
        <dbReference type="SAM" id="SignalP"/>
    </source>
</evidence>
<accession>A0A5E4NP98</accession>
<organism evidence="2 3">
    <name type="scientific">Cinara cedri</name>
    <dbReference type="NCBI Taxonomy" id="506608"/>
    <lineage>
        <taxon>Eukaryota</taxon>
        <taxon>Metazoa</taxon>
        <taxon>Ecdysozoa</taxon>
        <taxon>Arthropoda</taxon>
        <taxon>Hexapoda</taxon>
        <taxon>Insecta</taxon>
        <taxon>Pterygota</taxon>
        <taxon>Neoptera</taxon>
        <taxon>Paraneoptera</taxon>
        <taxon>Hemiptera</taxon>
        <taxon>Sternorrhyncha</taxon>
        <taxon>Aphidomorpha</taxon>
        <taxon>Aphidoidea</taxon>
        <taxon>Aphididae</taxon>
        <taxon>Lachninae</taxon>
        <taxon>Cinara</taxon>
    </lineage>
</organism>
<name>A0A5E4NP98_9HEMI</name>
<gene>
    <name evidence="2" type="ORF">CINCED_3A013803</name>
</gene>
<feature type="chain" id="PRO_5022694838" evidence="1">
    <location>
        <begin position="21"/>
        <end position="926"/>
    </location>
</feature>
<feature type="signal peptide" evidence="1">
    <location>
        <begin position="1"/>
        <end position="20"/>
    </location>
</feature>